<protein>
    <submittedName>
        <fullName evidence="1">Microcyclamide/patellamide family RiPP</fullName>
    </submittedName>
</protein>
<dbReference type="Pfam" id="PF19155">
    <property type="entry name" value="DUF5837"/>
    <property type="match status" value="1"/>
</dbReference>
<evidence type="ECO:0000313" key="1">
    <source>
        <dbReference type="EMBL" id="NEZ56015.1"/>
    </source>
</evidence>
<name>A0A6M0RIJ9_9CYAN</name>
<dbReference type="Proteomes" id="UP000481033">
    <property type="component" value="Unassembled WGS sequence"/>
</dbReference>
<keyword evidence="2" id="KW-1185">Reference proteome</keyword>
<comment type="caution">
    <text evidence="1">The sequence shown here is derived from an EMBL/GenBank/DDBJ whole genome shotgun (WGS) entry which is preliminary data.</text>
</comment>
<dbReference type="InterPro" id="IPR044050">
    <property type="entry name" value="DUF5837"/>
</dbReference>
<dbReference type="RefSeq" id="WP_163697924.1">
    <property type="nucleotide sequence ID" value="NZ_QXHD01000004.1"/>
</dbReference>
<evidence type="ECO:0000313" key="2">
    <source>
        <dbReference type="Proteomes" id="UP000481033"/>
    </source>
</evidence>
<sequence>MDKKNLMPNQAHPISRITTGQLPPELAELSEETLCTYNEGNIVPSSSAGLLCFRIVICNALGFFGAAGGGFNNANFGTCSYAGDGVE</sequence>
<accession>A0A6M0RIJ9</accession>
<dbReference type="NCBIfam" id="TIGR03678">
    <property type="entry name" value="het_cyc_patell"/>
    <property type="match status" value="1"/>
</dbReference>
<proteinExistence type="predicted"/>
<dbReference type="AlphaFoldDB" id="A0A6M0RIJ9"/>
<dbReference type="InterPro" id="IPR022264">
    <property type="entry name" value="Microcy/ptell_bactrcn_lead_pep"/>
</dbReference>
<reference evidence="1 2" key="1">
    <citation type="journal article" date="2020" name="Microb. Ecol.">
        <title>Ecogenomics of the Marine Benthic Filamentous Cyanobacterium Adonisia.</title>
        <authorList>
            <person name="Walter J.M."/>
            <person name="Coutinho F.H."/>
            <person name="Leomil L."/>
            <person name="Hargreaves P.I."/>
            <person name="Campeao M.E."/>
            <person name="Vieira V.V."/>
            <person name="Silva B.S."/>
            <person name="Fistarol G.O."/>
            <person name="Salomon P.S."/>
            <person name="Sawabe T."/>
            <person name="Mino S."/>
            <person name="Hosokawa M."/>
            <person name="Miyashita H."/>
            <person name="Maruyama F."/>
            <person name="van Verk M.C."/>
            <person name="Dutilh B.E."/>
            <person name="Thompson C.C."/>
            <person name="Thompson F.L."/>
        </authorList>
    </citation>
    <scope>NUCLEOTIDE SEQUENCE [LARGE SCALE GENOMIC DNA]</scope>
    <source>
        <strain evidence="1 2">CCMR0081</strain>
    </source>
</reference>
<organism evidence="1 2">
    <name type="scientific">Adonisia turfae CCMR0081</name>
    <dbReference type="NCBI Taxonomy" id="2292702"/>
    <lineage>
        <taxon>Bacteria</taxon>
        <taxon>Bacillati</taxon>
        <taxon>Cyanobacteriota</taxon>
        <taxon>Adonisia</taxon>
        <taxon>Adonisia turfae</taxon>
    </lineage>
</organism>
<dbReference type="EMBL" id="QXHD01000004">
    <property type="protein sequence ID" value="NEZ56015.1"/>
    <property type="molecule type" value="Genomic_DNA"/>
</dbReference>
<gene>
    <name evidence="1" type="ORF">DXZ20_10085</name>
</gene>